<comment type="catalytic activity">
    <reaction evidence="4">
        <text>alpha,alpha-trehalose 6-phosphate + H2O = alpha,alpha-trehalose + phosphate</text>
        <dbReference type="Rhea" id="RHEA:23420"/>
        <dbReference type="ChEBI" id="CHEBI:15377"/>
        <dbReference type="ChEBI" id="CHEBI:16551"/>
        <dbReference type="ChEBI" id="CHEBI:43474"/>
        <dbReference type="ChEBI" id="CHEBI:58429"/>
        <dbReference type="EC" id="3.1.3.12"/>
    </reaction>
</comment>
<comment type="function">
    <text evidence="4">Removes the phosphate from trehalose 6-phosphate to produce free trehalose.</text>
</comment>
<dbReference type="InterPro" id="IPR023214">
    <property type="entry name" value="HAD_sf"/>
</dbReference>
<dbReference type="EMBL" id="JACCKA010000092">
    <property type="protein sequence ID" value="NZA28333.1"/>
    <property type="molecule type" value="Genomic_DNA"/>
</dbReference>
<dbReference type="InterPro" id="IPR036412">
    <property type="entry name" value="HAD-like_sf"/>
</dbReference>
<dbReference type="GO" id="GO:0004805">
    <property type="term" value="F:trehalose-phosphatase activity"/>
    <property type="evidence" value="ECO:0007669"/>
    <property type="project" value="UniProtKB-EC"/>
</dbReference>
<evidence type="ECO:0000256" key="1">
    <source>
        <dbReference type="ARBA" id="ARBA00005199"/>
    </source>
</evidence>
<evidence type="ECO:0000256" key="4">
    <source>
        <dbReference type="RuleBase" id="RU361117"/>
    </source>
</evidence>
<dbReference type="UniPathway" id="UPA00299"/>
<comment type="cofactor">
    <cofactor evidence="4">
        <name>Mg(2+)</name>
        <dbReference type="ChEBI" id="CHEBI:18420"/>
    </cofactor>
</comment>
<evidence type="ECO:0000256" key="2">
    <source>
        <dbReference type="ARBA" id="ARBA00008770"/>
    </source>
</evidence>
<evidence type="ECO:0000256" key="3">
    <source>
        <dbReference type="ARBA" id="ARBA00022801"/>
    </source>
</evidence>
<dbReference type="CDD" id="cd01627">
    <property type="entry name" value="HAD_TPP"/>
    <property type="match status" value="1"/>
</dbReference>
<dbReference type="EC" id="3.1.3.12" evidence="4"/>
<keyword evidence="7" id="KW-1185">Reference proteome</keyword>
<accession>A0A853JG13</accession>
<feature type="region of interest" description="Disordered" evidence="5">
    <location>
        <begin position="85"/>
        <end position="105"/>
    </location>
</feature>
<evidence type="ECO:0000313" key="7">
    <source>
        <dbReference type="Proteomes" id="UP000578091"/>
    </source>
</evidence>
<comment type="pathway">
    <text evidence="1 4">Glycan biosynthesis; trehalose biosynthesis.</text>
</comment>
<keyword evidence="4" id="KW-0479">Metal-binding</keyword>
<sequence>MAAAPPTRPLPPALDDDCALFLDVDGTLLDFAPDPASVAVPPPLRDVLQALALRLDGAVALISGRPLATLDALFAPLKLPGAGMHGLERRNGGRKAKPPRPPDALHRVRGEAETLSARHPGTVVEDKGTALGLHWRRAPQHGATMRAFAEAALPRLPGYRLQHGDHVVELRPGGADKGDAIAAFLGEAPFRGRRPVFVGDDLTDEHGFAVVNARDGFSVLVGDREPSAAHYALRDTAAVHAWLESNHRTLTA</sequence>
<gene>
    <name evidence="6" type="primary">otsB</name>
    <name evidence="6" type="ORF">H0E84_18310</name>
</gene>
<dbReference type="Proteomes" id="UP000578091">
    <property type="component" value="Unassembled WGS sequence"/>
</dbReference>
<dbReference type="Pfam" id="PF02358">
    <property type="entry name" value="Trehalose_PPase"/>
    <property type="match status" value="1"/>
</dbReference>
<dbReference type="NCBIfam" id="TIGR01484">
    <property type="entry name" value="HAD-SF-IIB"/>
    <property type="match status" value="1"/>
</dbReference>
<proteinExistence type="inferred from homology"/>
<evidence type="ECO:0000313" key="6">
    <source>
        <dbReference type="EMBL" id="NZA28333.1"/>
    </source>
</evidence>
<dbReference type="InterPro" id="IPR044651">
    <property type="entry name" value="OTSB-like"/>
</dbReference>
<keyword evidence="4" id="KW-0460">Magnesium</keyword>
<dbReference type="InterPro" id="IPR006379">
    <property type="entry name" value="HAD-SF_hydro_IIB"/>
</dbReference>
<dbReference type="RefSeq" id="WP_180680100.1">
    <property type="nucleotide sequence ID" value="NZ_JACCKA010000092.1"/>
</dbReference>
<dbReference type="SUPFAM" id="SSF56784">
    <property type="entry name" value="HAD-like"/>
    <property type="match status" value="1"/>
</dbReference>
<name>A0A853JG13_9GAMM</name>
<dbReference type="Gene3D" id="3.30.70.1020">
    <property type="entry name" value="Trehalose-6-phosphate phosphatase related protein, domain 2"/>
    <property type="match status" value="1"/>
</dbReference>
<evidence type="ECO:0000256" key="5">
    <source>
        <dbReference type="SAM" id="MobiDB-lite"/>
    </source>
</evidence>
<protein>
    <recommendedName>
        <fullName evidence="4">Trehalose 6-phosphate phosphatase</fullName>
        <ecNumber evidence="4">3.1.3.12</ecNumber>
    </recommendedName>
</protein>
<comment type="similarity">
    <text evidence="2 4">Belongs to the trehalose phosphatase family.</text>
</comment>
<dbReference type="PANTHER" id="PTHR43768">
    <property type="entry name" value="TREHALOSE 6-PHOSPHATE PHOSPHATASE"/>
    <property type="match status" value="1"/>
</dbReference>
<reference evidence="6 7" key="1">
    <citation type="submission" date="2020-07" db="EMBL/GenBank/DDBJ databases">
        <title>Luteimonas sp. SJ-92.</title>
        <authorList>
            <person name="Huang X.-X."/>
            <person name="Xu L."/>
            <person name="Sun J.-Q."/>
        </authorList>
    </citation>
    <scope>NUCLEOTIDE SEQUENCE [LARGE SCALE GENOMIC DNA]</scope>
    <source>
        <strain evidence="6 7">SJ-92</strain>
    </source>
</reference>
<dbReference type="InterPro" id="IPR003337">
    <property type="entry name" value="Trehalose_PPase"/>
</dbReference>
<dbReference type="AlphaFoldDB" id="A0A853JG13"/>
<organism evidence="6 7">
    <name type="scientific">Luteimonas salinisoli</name>
    <dbReference type="NCBI Taxonomy" id="2752307"/>
    <lineage>
        <taxon>Bacteria</taxon>
        <taxon>Pseudomonadati</taxon>
        <taxon>Pseudomonadota</taxon>
        <taxon>Gammaproteobacteria</taxon>
        <taxon>Lysobacterales</taxon>
        <taxon>Lysobacteraceae</taxon>
        <taxon>Luteimonas</taxon>
    </lineage>
</organism>
<comment type="caution">
    <text evidence="6">The sequence shown here is derived from an EMBL/GenBank/DDBJ whole genome shotgun (WGS) entry which is preliminary data.</text>
</comment>
<dbReference type="GO" id="GO:0005992">
    <property type="term" value="P:trehalose biosynthetic process"/>
    <property type="evidence" value="ECO:0007669"/>
    <property type="project" value="UniProtKB-UniPathway"/>
</dbReference>
<dbReference type="GO" id="GO:0000287">
    <property type="term" value="F:magnesium ion binding"/>
    <property type="evidence" value="ECO:0007669"/>
    <property type="project" value="UniProtKB-ARBA"/>
</dbReference>
<keyword evidence="3 4" id="KW-0378">Hydrolase</keyword>
<dbReference type="NCBIfam" id="TIGR00685">
    <property type="entry name" value="T6PP"/>
    <property type="match status" value="1"/>
</dbReference>
<dbReference type="PANTHER" id="PTHR43768:SF3">
    <property type="entry name" value="TREHALOSE 6-PHOSPHATE PHOSPHATASE"/>
    <property type="match status" value="1"/>
</dbReference>
<dbReference type="Gene3D" id="3.40.50.1000">
    <property type="entry name" value="HAD superfamily/HAD-like"/>
    <property type="match status" value="1"/>
</dbReference>